<comment type="caution">
    <text evidence="2">The sequence shown here is derived from an EMBL/GenBank/DDBJ whole genome shotgun (WGS) entry which is preliminary data.</text>
</comment>
<gene>
    <name evidence="2" type="ORF">Q9R02_04450</name>
</gene>
<protein>
    <submittedName>
        <fullName evidence="2">FAD-dependent oxidoreductase</fullName>
    </submittedName>
</protein>
<dbReference type="RefSeq" id="WP_305995456.1">
    <property type="nucleotide sequence ID" value="NZ_JAVALS010000002.1"/>
</dbReference>
<name>A0ABT9ILD9_9MICC</name>
<dbReference type="PRINTS" id="PR00411">
    <property type="entry name" value="PNDRDTASEI"/>
</dbReference>
<evidence type="ECO:0000259" key="1">
    <source>
        <dbReference type="Pfam" id="PF07992"/>
    </source>
</evidence>
<accession>A0ABT9ILD9</accession>
<dbReference type="InterPro" id="IPR036188">
    <property type="entry name" value="FAD/NAD-bd_sf"/>
</dbReference>
<organism evidence="2 3">
    <name type="scientific">Arthrobacter horti</name>
    <dbReference type="NCBI Taxonomy" id="3068273"/>
    <lineage>
        <taxon>Bacteria</taxon>
        <taxon>Bacillati</taxon>
        <taxon>Actinomycetota</taxon>
        <taxon>Actinomycetes</taxon>
        <taxon>Micrococcales</taxon>
        <taxon>Micrococcaceae</taxon>
        <taxon>Arthrobacter</taxon>
    </lineage>
</organism>
<dbReference type="SUPFAM" id="SSF51905">
    <property type="entry name" value="FAD/NAD(P)-binding domain"/>
    <property type="match status" value="1"/>
</dbReference>
<dbReference type="EMBL" id="JAVALS010000002">
    <property type="protein sequence ID" value="MDP5226403.1"/>
    <property type="molecule type" value="Genomic_DNA"/>
</dbReference>
<dbReference type="Proteomes" id="UP001232725">
    <property type="component" value="Unassembled WGS sequence"/>
</dbReference>
<feature type="domain" description="FAD/NAD(P)-binding" evidence="1">
    <location>
        <begin position="20"/>
        <end position="145"/>
    </location>
</feature>
<keyword evidence="3" id="KW-1185">Reference proteome</keyword>
<reference evidence="2 3" key="1">
    <citation type="submission" date="2023-08" db="EMBL/GenBank/DDBJ databases">
        <title>Arthrobacter horti sp. nov., isolated from forest soil.</title>
        <authorList>
            <person name="Park M."/>
        </authorList>
    </citation>
    <scope>NUCLEOTIDE SEQUENCE [LARGE SCALE GENOMIC DNA]</scope>
    <source>
        <strain evidence="2 3">YJM1</strain>
    </source>
</reference>
<sequence length="211" mass="22381">MPRSTRRVPFAPGEDGTTVTDVVVIGSGMGGLAVATHLHRKGVAVVVLDGLAEGDAQLRATLRHATTEQLERVAACDPVSHDERREILRQLHGYTKSHAVDIRRGVVADALDTAGAHGADAPLRRWVLHTPTGVILCDSLVITGANAHHPVRRFLHGLGQETGESLSTALRRLGIYLVGVGQQVSAGHREVLQQARLVGNTIAGNGLRLPA</sequence>
<evidence type="ECO:0000313" key="2">
    <source>
        <dbReference type="EMBL" id="MDP5226403.1"/>
    </source>
</evidence>
<dbReference type="InterPro" id="IPR023753">
    <property type="entry name" value="FAD/NAD-binding_dom"/>
</dbReference>
<dbReference type="Gene3D" id="3.50.50.60">
    <property type="entry name" value="FAD/NAD(P)-binding domain"/>
    <property type="match status" value="1"/>
</dbReference>
<evidence type="ECO:0000313" key="3">
    <source>
        <dbReference type="Proteomes" id="UP001232725"/>
    </source>
</evidence>
<proteinExistence type="predicted"/>
<dbReference type="Pfam" id="PF07992">
    <property type="entry name" value="Pyr_redox_2"/>
    <property type="match status" value="1"/>
</dbReference>